<dbReference type="InterPro" id="IPR009003">
    <property type="entry name" value="Peptidase_S1_PA"/>
</dbReference>
<proteinExistence type="inferred from homology"/>
<dbReference type="SUPFAM" id="SSF50156">
    <property type="entry name" value="PDZ domain-like"/>
    <property type="match status" value="1"/>
</dbReference>
<feature type="domain" description="PDZ" evidence="5">
    <location>
        <begin position="320"/>
        <end position="407"/>
    </location>
</feature>
<evidence type="ECO:0000313" key="7">
    <source>
        <dbReference type="Proteomes" id="UP000253790"/>
    </source>
</evidence>
<dbReference type="PANTHER" id="PTHR43343:SF3">
    <property type="entry name" value="PROTEASE DO-LIKE 8, CHLOROPLASTIC"/>
    <property type="match status" value="1"/>
</dbReference>
<keyword evidence="3" id="KW-0378">Hydrolase</keyword>
<dbReference type="AlphaFoldDB" id="A0A345NQY6"/>
<protein>
    <submittedName>
        <fullName evidence="6">PDZ domain-containing protein</fullName>
    </submittedName>
</protein>
<organism evidence="6 7">
    <name type="scientific">Ornithinimicrobium avium</name>
    <dbReference type="NCBI Taxonomy" id="2283195"/>
    <lineage>
        <taxon>Bacteria</taxon>
        <taxon>Bacillati</taxon>
        <taxon>Actinomycetota</taxon>
        <taxon>Actinomycetes</taxon>
        <taxon>Micrococcales</taxon>
        <taxon>Ornithinimicrobiaceae</taxon>
        <taxon>Ornithinimicrobium</taxon>
    </lineage>
</organism>
<gene>
    <name evidence="6" type="ORF">DV701_16180</name>
</gene>
<dbReference type="RefSeq" id="WP_114929818.1">
    <property type="nucleotide sequence ID" value="NZ_CP031229.1"/>
</dbReference>
<dbReference type="InterPro" id="IPR001940">
    <property type="entry name" value="Peptidase_S1C"/>
</dbReference>
<dbReference type="OrthoDB" id="9758917at2"/>
<dbReference type="SMART" id="SM00228">
    <property type="entry name" value="PDZ"/>
    <property type="match status" value="1"/>
</dbReference>
<dbReference type="KEGG" id="orn:DV701_16180"/>
<dbReference type="CDD" id="cd06779">
    <property type="entry name" value="cpPDZ_Deg_HtrA-like"/>
    <property type="match status" value="1"/>
</dbReference>
<dbReference type="Proteomes" id="UP000253790">
    <property type="component" value="Chromosome"/>
</dbReference>
<dbReference type="PANTHER" id="PTHR43343">
    <property type="entry name" value="PEPTIDASE S12"/>
    <property type="match status" value="1"/>
</dbReference>
<sequence length="423" mass="41922">MTTTPDQPGPAQPDPTRPVPQGPGAAGPAPAPQPRTQHGAGRRWGDIGIAALLAAVLASGGTWAVTQGSGGGGVDAVGTTQSPTADTAPSGPATTGSPASLGVPQDWSTVAAEVSPSVVSIEVANQQGVAAGSGVVWDTKGHVVTNAHVVEGAQQVRVVFADGRTYAATVAGTDPSSDLAVLTVTDGPSDLTPIRVGDDSALKVGDPVMAIGNPLGLSGTVTTGIVSALDRPVTTRNPQSGSPFGQGSSTPQEVVTNAIQTSAAINPGNSGGALVNASGELVGINSSIASLPSGGQSQPGSIGIGFAIPAREVQLIADQLIRSGKAEHAFLGIYLDNGSTQVDGATMTGALVKQVEPDSPASSAGLKEGDLIIGMDGEDVPSATALVGQVRERGAGDQVQISYVRDGQQQQTTVTLATRPDEG</sequence>
<feature type="compositionally biased region" description="Polar residues" evidence="4">
    <location>
        <begin position="81"/>
        <end position="98"/>
    </location>
</feature>
<feature type="compositionally biased region" description="Pro residues" evidence="4">
    <location>
        <begin position="7"/>
        <end position="21"/>
    </location>
</feature>
<feature type="region of interest" description="Disordered" evidence="4">
    <location>
        <begin position="68"/>
        <end position="102"/>
    </location>
</feature>
<dbReference type="InterPro" id="IPR043504">
    <property type="entry name" value="Peptidase_S1_PA_chymotrypsin"/>
</dbReference>
<dbReference type="Pfam" id="PF13180">
    <property type="entry name" value="PDZ_2"/>
    <property type="match status" value="1"/>
</dbReference>
<evidence type="ECO:0000313" key="6">
    <source>
        <dbReference type="EMBL" id="AXH97444.1"/>
    </source>
</evidence>
<evidence type="ECO:0000256" key="3">
    <source>
        <dbReference type="ARBA" id="ARBA00022801"/>
    </source>
</evidence>
<reference evidence="6 7" key="1">
    <citation type="submission" date="2018-07" db="EMBL/GenBank/DDBJ databases">
        <title>Complete genome sequencing of Ornithinimicrobium sp. AMA3305.</title>
        <authorList>
            <person name="Bae J.-W."/>
        </authorList>
    </citation>
    <scope>NUCLEOTIDE SEQUENCE [LARGE SCALE GENOMIC DNA]</scope>
    <source>
        <strain evidence="6 7">AMA3305</strain>
    </source>
</reference>
<dbReference type="InterPro" id="IPR036034">
    <property type="entry name" value="PDZ_sf"/>
</dbReference>
<accession>A0A345NQY6</accession>
<name>A0A345NQY6_9MICO</name>
<feature type="region of interest" description="Disordered" evidence="4">
    <location>
        <begin position="1"/>
        <end position="41"/>
    </location>
</feature>
<dbReference type="Pfam" id="PF13365">
    <property type="entry name" value="Trypsin_2"/>
    <property type="match status" value="1"/>
</dbReference>
<dbReference type="EMBL" id="CP031229">
    <property type="protein sequence ID" value="AXH97444.1"/>
    <property type="molecule type" value="Genomic_DNA"/>
</dbReference>
<dbReference type="Gene3D" id="2.40.10.10">
    <property type="entry name" value="Trypsin-like serine proteases"/>
    <property type="match status" value="2"/>
</dbReference>
<evidence type="ECO:0000259" key="5">
    <source>
        <dbReference type="PROSITE" id="PS50106"/>
    </source>
</evidence>
<dbReference type="PRINTS" id="PR00834">
    <property type="entry name" value="PROTEASES2C"/>
</dbReference>
<dbReference type="InterPro" id="IPR051201">
    <property type="entry name" value="Chloro_Bact_Ser_Proteases"/>
</dbReference>
<dbReference type="GO" id="GO:0006508">
    <property type="term" value="P:proteolysis"/>
    <property type="evidence" value="ECO:0007669"/>
    <property type="project" value="UniProtKB-KW"/>
</dbReference>
<evidence type="ECO:0000256" key="1">
    <source>
        <dbReference type="ARBA" id="ARBA00010541"/>
    </source>
</evidence>
<keyword evidence="7" id="KW-1185">Reference proteome</keyword>
<keyword evidence="2" id="KW-0645">Protease</keyword>
<dbReference type="GO" id="GO:0004252">
    <property type="term" value="F:serine-type endopeptidase activity"/>
    <property type="evidence" value="ECO:0007669"/>
    <property type="project" value="InterPro"/>
</dbReference>
<comment type="similarity">
    <text evidence="1">Belongs to the peptidase S1C family.</text>
</comment>
<dbReference type="InterPro" id="IPR001478">
    <property type="entry name" value="PDZ"/>
</dbReference>
<dbReference type="SUPFAM" id="SSF50494">
    <property type="entry name" value="Trypsin-like serine proteases"/>
    <property type="match status" value="1"/>
</dbReference>
<dbReference type="PROSITE" id="PS50106">
    <property type="entry name" value="PDZ"/>
    <property type="match status" value="1"/>
</dbReference>
<evidence type="ECO:0000256" key="4">
    <source>
        <dbReference type="SAM" id="MobiDB-lite"/>
    </source>
</evidence>
<dbReference type="Gene3D" id="2.30.42.10">
    <property type="match status" value="1"/>
</dbReference>
<evidence type="ECO:0000256" key="2">
    <source>
        <dbReference type="ARBA" id="ARBA00022670"/>
    </source>
</evidence>